<reference evidence="1" key="1">
    <citation type="submission" date="2023-10" db="EMBL/GenBank/DDBJ databases">
        <title>Chromosome-level genome of the transformable northern wattle, Acacia crassicarpa.</title>
        <authorList>
            <person name="Massaro I."/>
            <person name="Sinha N.R."/>
            <person name="Poethig S."/>
            <person name="Leichty A.R."/>
        </authorList>
    </citation>
    <scope>NUCLEOTIDE SEQUENCE</scope>
    <source>
        <strain evidence="1">Acra3RX</strain>
        <tissue evidence="1">Leaf</tissue>
    </source>
</reference>
<dbReference type="Proteomes" id="UP001293593">
    <property type="component" value="Unassembled WGS sequence"/>
</dbReference>
<dbReference type="Gene3D" id="3.60.10.10">
    <property type="entry name" value="Endonuclease/exonuclease/phosphatase"/>
    <property type="match status" value="1"/>
</dbReference>
<name>A0AAE1IX36_9FABA</name>
<accession>A0AAE1IX36</accession>
<dbReference type="SUPFAM" id="SSF56219">
    <property type="entry name" value="DNase I-like"/>
    <property type="match status" value="1"/>
</dbReference>
<sequence>MAILETRCSPQMAQAKAQVLGFLNMELTDCEGYSGGIWCLWDDSISLVTLVERNFQFMHFHITSTVGTTWDLTVVYASLNCNTRRILWENLSRLAPTVQGAWLVGGDLNGTLLHCERKSNASSSTSYDCDFLQWVETQDMTDTGWTSIHMEAW</sequence>
<dbReference type="PANTHER" id="PTHR35218">
    <property type="entry name" value="RNASE H DOMAIN-CONTAINING PROTEIN"/>
    <property type="match status" value="1"/>
</dbReference>
<dbReference type="InterPro" id="IPR036691">
    <property type="entry name" value="Endo/exonu/phosph_ase_sf"/>
</dbReference>
<protein>
    <submittedName>
        <fullName evidence="1">Uncharacterized protein</fullName>
    </submittedName>
</protein>
<proteinExistence type="predicted"/>
<gene>
    <name evidence="1" type="ORF">QN277_004888</name>
</gene>
<dbReference type="EMBL" id="JAWXYG010000011">
    <property type="protein sequence ID" value="KAK4258437.1"/>
    <property type="molecule type" value="Genomic_DNA"/>
</dbReference>
<evidence type="ECO:0000313" key="1">
    <source>
        <dbReference type="EMBL" id="KAK4258437.1"/>
    </source>
</evidence>
<keyword evidence="2" id="KW-1185">Reference proteome</keyword>
<evidence type="ECO:0000313" key="2">
    <source>
        <dbReference type="Proteomes" id="UP001293593"/>
    </source>
</evidence>
<dbReference type="PANTHER" id="PTHR35218:SF9">
    <property type="entry name" value="ENDONUCLEASE_EXONUCLEASE_PHOSPHATASE DOMAIN-CONTAINING PROTEIN"/>
    <property type="match status" value="1"/>
</dbReference>
<organism evidence="1 2">
    <name type="scientific">Acacia crassicarpa</name>
    <name type="common">northern wattle</name>
    <dbReference type="NCBI Taxonomy" id="499986"/>
    <lineage>
        <taxon>Eukaryota</taxon>
        <taxon>Viridiplantae</taxon>
        <taxon>Streptophyta</taxon>
        <taxon>Embryophyta</taxon>
        <taxon>Tracheophyta</taxon>
        <taxon>Spermatophyta</taxon>
        <taxon>Magnoliopsida</taxon>
        <taxon>eudicotyledons</taxon>
        <taxon>Gunneridae</taxon>
        <taxon>Pentapetalae</taxon>
        <taxon>rosids</taxon>
        <taxon>fabids</taxon>
        <taxon>Fabales</taxon>
        <taxon>Fabaceae</taxon>
        <taxon>Caesalpinioideae</taxon>
        <taxon>mimosoid clade</taxon>
        <taxon>Acacieae</taxon>
        <taxon>Acacia</taxon>
    </lineage>
</organism>
<dbReference type="AlphaFoldDB" id="A0AAE1IX36"/>
<comment type="caution">
    <text evidence="1">The sequence shown here is derived from an EMBL/GenBank/DDBJ whole genome shotgun (WGS) entry which is preliminary data.</text>
</comment>